<feature type="chain" id="PRO_5045890429" evidence="1">
    <location>
        <begin position="31"/>
        <end position="147"/>
    </location>
</feature>
<reference evidence="3" key="1">
    <citation type="journal article" date="2019" name="Int. J. Syst. Evol. Microbiol.">
        <title>The Global Catalogue of Microorganisms (GCM) 10K type strain sequencing project: providing services to taxonomists for standard genome sequencing and annotation.</title>
        <authorList>
            <consortium name="The Broad Institute Genomics Platform"/>
            <consortium name="The Broad Institute Genome Sequencing Center for Infectious Disease"/>
            <person name="Wu L."/>
            <person name="Ma J."/>
        </authorList>
    </citation>
    <scope>NUCLEOTIDE SEQUENCE [LARGE SCALE GENOMIC DNA]</scope>
    <source>
        <strain evidence="3">DFY28</strain>
    </source>
</reference>
<dbReference type="NCBIfam" id="NF037934">
    <property type="entry name" value="holdfast_HfaA"/>
    <property type="match status" value="1"/>
</dbReference>
<evidence type="ECO:0000313" key="2">
    <source>
        <dbReference type="EMBL" id="MFD1782028.1"/>
    </source>
</evidence>
<evidence type="ECO:0000313" key="3">
    <source>
        <dbReference type="Proteomes" id="UP001597237"/>
    </source>
</evidence>
<dbReference type="EMBL" id="JBHUEY010000001">
    <property type="protein sequence ID" value="MFD1782028.1"/>
    <property type="molecule type" value="Genomic_DNA"/>
</dbReference>
<dbReference type="RefSeq" id="WP_377281141.1">
    <property type="nucleotide sequence ID" value="NZ_JBHRSI010000003.1"/>
</dbReference>
<keyword evidence="3" id="KW-1185">Reference proteome</keyword>
<dbReference type="Proteomes" id="UP001597237">
    <property type="component" value="Unassembled WGS sequence"/>
</dbReference>
<proteinExistence type="predicted"/>
<name>A0ABW4MW82_9CAUL</name>
<protein>
    <submittedName>
        <fullName evidence="2">Holdfast anchoring protein HfaA</fullName>
    </submittedName>
</protein>
<sequence length="147" mass="14502">MHAVKGARLRRASGAAFLAAALAAGTGAAAQSMTTNSAEFNAGYGRYSGQENRPVDVTTRDANGNRVIVDGLILTGEDQSSFSRAGGAADAFAGVGALGGGATAIGNNLVVVTQGNYNTVIVNSSQVNNGPVTATTQLNGGVSGDGQ</sequence>
<accession>A0ABW4MW82</accession>
<comment type="caution">
    <text evidence="2">The sequence shown here is derived from an EMBL/GenBank/DDBJ whole genome shotgun (WGS) entry which is preliminary data.</text>
</comment>
<keyword evidence="1" id="KW-0732">Signal</keyword>
<gene>
    <name evidence="2" type="primary">hfaA</name>
    <name evidence="2" type="ORF">ACFSC0_01385</name>
</gene>
<organism evidence="2 3">
    <name type="scientific">Phenylobacterium terrae</name>
    <dbReference type="NCBI Taxonomy" id="2665495"/>
    <lineage>
        <taxon>Bacteria</taxon>
        <taxon>Pseudomonadati</taxon>
        <taxon>Pseudomonadota</taxon>
        <taxon>Alphaproteobacteria</taxon>
        <taxon>Caulobacterales</taxon>
        <taxon>Caulobacteraceae</taxon>
        <taxon>Phenylobacterium</taxon>
    </lineage>
</organism>
<feature type="signal peptide" evidence="1">
    <location>
        <begin position="1"/>
        <end position="30"/>
    </location>
</feature>
<evidence type="ECO:0000256" key="1">
    <source>
        <dbReference type="SAM" id="SignalP"/>
    </source>
</evidence>
<dbReference type="InterPro" id="IPR049851">
    <property type="entry name" value="Holdfast_HfaA"/>
</dbReference>